<dbReference type="InterPro" id="IPR027417">
    <property type="entry name" value="P-loop_NTPase"/>
</dbReference>
<protein>
    <submittedName>
        <fullName evidence="1">DNA polymerase III subunit delta</fullName>
        <ecNumber evidence="1">2.7.7.7</ecNumber>
    </submittedName>
</protein>
<dbReference type="SUPFAM" id="SSF52540">
    <property type="entry name" value="P-loop containing nucleoside triphosphate hydrolases"/>
    <property type="match status" value="1"/>
</dbReference>
<dbReference type="PANTHER" id="PTHR11669:SF8">
    <property type="entry name" value="DNA POLYMERASE III SUBUNIT DELTA"/>
    <property type="match status" value="1"/>
</dbReference>
<accession>A0A6M4JBG2</accession>
<evidence type="ECO:0000313" key="2">
    <source>
        <dbReference type="Proteomes" id="UP000500686"/>
    </source>
</evidence>
<dbReference type="InterPro" id="IPR050238">
    <property type="entry name" value="DNA_Rep/Repair_Clamp_Loader"/>
</dbReference>
<dbReference type="PANTHER" id="PTHR11669">
    <property type="entry name" value="REPLICATION FACTOR C / DNA POLYMERASE III GAMMA-TAU SUBUNIT"/>
    <property type="match status" value="1"/>
</dbReference>
<sequence length="306" mass="35101">MLASNLTKIIDSSIECKKINHCYLLKTSKGVNLDDNIIYMINSFTGLNIENLDQSSLPSNIVIADASKSQGEGLKKDNIVDIFEQSNFSNFLENGLKIIVFKNIDLASHQALNTLLKTIEEPADDVVFILTTQNINQVLTTIKSRSFIINVNKQKNDMLQDEISNLGFDNDQAWLLSNVVSDISLILENKQFYEFSKINELLDALIKSFKNKISLIILLTKLNKREYHDDLVFLIECLKFILTWAWMPLDFLPKKFQSFAKKIAEAEFNYKKCFLVLDKFLNSVGTNDNLFLQAESMFVYILECYE</sequence>
<dbReference type="AlphaFoldDB" id="A0A6M4JBG2"/>
<dbReference type="EMBL" id="CP053096">
    <property type="protein sequence ID" value="QJR43427.1"/>
    <property type="molecule type" value="Genomic_DNA"/>
</dbReference>
<dbReference type="EC" id="2.7.7.7" evidence="1"/>
<dbReference type="Gene3D" id="3.40.50.300">
    <property type="entry name" value="P-loop containing nucleotide triphosphate hydrolases"/>
    <property type="match status" value="1"/>
</dbReference>
<name>A0A6M4JBG2_9MOLU</name>
<evidence type="ECO:0000313" key="1">
    <source>
        <dbReference type="EMBL" id="QJR43427.1"/>
    </source>
</evidence>
<gene>
    <name evidence="1" type="ORF">HLA87_01340</name>
</gene>
<dbReference type="RefSeq" id="WP_171111157.1">
    <property type="nucleotide sequence ID" value="NZ_CP053096.1"/>
</dbReference>
<dbReference type="GO" id="GO:0006261">
    <property type="term" value="P:DNA-templated DNA replication"/>
    <property type="evidence" value="ECO:0007669"/>
    <property type="project" value="TreeGrafter"/>
</dbReference>
<keyword evidence="1" id="KW-0808">Transferase</keyword>
<proteinExistence type="predicted"/>
<dbReference type="Pfam" id="PF13177">
    <property type="entry name" value="DNA_pol3_delta2"/>
    <property type="match status" value="1"/>
</dbReference>
<reference evidence="1 2" key="1">
    <citation type="submission" date="2020-05" db="EMBL/GenBank/DDBJ databases">
        <title>Novel Mycoplasma species detected in Mirounga angustirostris (northern elephant seal) from the USA.</title>
        <authorList>
            <person name="Volokhov D.V."/>
        </authorList>
    </citation>
    <scope>NUCLEOTIDE SEQUENCE [LARGE SCALE GENOMIC DNA]</scope>
    <source>
        <strain evidence="1 2">Mirounga ES2806-GEN</strain>
    </source>
</reference>
<dbReference type="KEGG" id="mmir:HLA87_01340"/>
<keyword evidence="1" id="KW-0548">Nucleotidyltransferase</keyword>
<dbReference type="GO" id="GO:0003887">
    <property type="term" value="F:DNA-directed DNA polymerase activity"/>
    <property type="evidence" value="ECO:0007669"/>
    <property type="project" value="UniProtKB-EC"/>
</dbReference>
<organism evidence="1 2">
    <name type="scientific">Mycoplasma miroungigenitalium</name>
    <dbReference type="NCBI Taxonomy" id="754515"/>
    <lineage>
        <taxon>Bacteria</taxon>
        <taxon>Bacillati</taxon>
        <taxon>Mycoplasmatota</taxon>
        <taxon>Mollicutes</taxon>
        <taxon>Mycoplasmataceae</taxon>
        <taxon>Mycoplasma</taxon>
    </lineage>
</organism>
<keyword evidence="2" id="KW-1185">Reference proteome</keyword>
<dbReference type="Proteomes" id="UP000500686">
    <property type="component" value="Chromosome"/>
</dbReference>